<feature type="region of interest" description="Disordered" evidence="1">
    <location>
        <begin position="132"/>
        <end position="166"/>
    </location>
</feature>
<sequence>MQTRKTAPMLRRHSRSSPTTSGWRRKSNMTLIDTRRNAKTTPADSVIVVEASSVVQSFHATQAKNTVGLILHPKATRSRSAHRDEMLSPHFLQTTKERTIEVSLLTTAYTTAQRRYQYTIYTRDYACERAEKSGNSRGIPDRHFRVRDGGREPEVSMHAGSTWDIT</sequence>
<evidence type="ECO:0000313" key="3">
    <source>
        <dbReference type="Proteomes" id="UP000292082"/>
    </source>
</evidence>
<evidence type="ECO:0000256" key="1">
    <source>
        <dbReference type="SAM" id="MobiDB-lite"/>
    </source>
</evidence>
<feature type="compositionally biased region" description="Basic and acidic residues" evidence="1">
    <location>
        <begin position="132"/>
        <end position="155"/>
    </location>
</feature>
<feature type="region of interest" description="Disordered" evidence="1">
    <location>
        <begin position="1"/>
        <end position="30"/>
    </location>
</feature>
<dbReference type="Proteomes" id="UP000292082">
    <property type="component" value="Unassembled WGS sequence"/>
</dbReference>
<protein>
    <submittedName>
        <fullName evidence="2">Uncharacterized protein</fullName>
    </submittedName>
</protein>
<keyword evidence="3" id="KW-1185">Reference proteome</keyword>
<dbReference type="AlphaFoldDB" id="A0A4Q9QBU5"/>
<reference evidence="2 3" key="1">
    <citation type="submission" date="2019-01" db="EMBL/GenBank/DDBJ databases">
        <title>Draft genome sequences of three monokaryotic isolates of the white-rot basidiomycete fungus Dichomitus squalens.</title>
        <authorList>
            <consortium name="DOE Joint Genome Institute"/>
            <person name="Lopez S.C."/>
            <person name="Andreopoulos B."/>
            <person name="Pangilinan J."/>
            <person name="Lipzen A."/>
            <person name="Riley R."/>
            <person name="Ahrendt S."/>
            <person name="Ng V."/>
            <person name="Barry K."/>
            <person name="Daum C."/>
            <person name="Grigoriev I.V."/>
            <person name="Hilden K.S."/>
            <person name="Makela M.R."/>
            <person name="de Vries R.P."/>
        </authorList>
    </citation>
    <scope>NUCLEOTIDE SEQUENCE [LARGE SCALE GENOMIC DNA]</scope>
    <source>
        <strain evidence="2 3">CBS 464.89</strain>
    </source>
</reference>
<proteinExistence type="predicted"/>
<accession>A0A4Q9QBU5</accession>
<dbReference type="EMBL" id="ML145085">
    <property type="protein sequence ID" value="TBU65202.1"/>
    <property type="molecule type" value="Genomic_DNA"/>
</dbReference>
<organism evidence="2 3">
    <name type="scientific">Dichomitus squalens</name>
    <dbReference type="NCBI Taxonomy" id="114155"/>
    <lineage>
        <taxon>Eukaryota</taxon>
        <taxon>Fungi</taxon>
        <taxon>Dikarya</taxon>
        <taxon>Basidiomycota</taxon>
        <taxon>Agaricomycotina</taxon>
        <taxon>Agaricomycetes</taxon>
        <taxon>Polyporales</taxon>
        <taxon>Polyporaceae</taxon>
        <taxon>Dichomitus</taxon>
    </lineage>
</organism>
<evidence type="ECO:0000313" key="2">
    <source>
        <dbReference type="EMBL" id="TBU65202.1"/>
    </source>
</evidence>
<gene>
    <name evidence="2" type="ORF">BD310DRAFT_306035</name>
</gene>
<name>A0A4Q9QBU5_9APHY</name>